<dbReference type="EMBL" id="CAKKNE010000001">
    <property type="protein sequence ID" value="CAH0364747.1"/>
    <property type="molecule type" value="Genomic_DNA"/>
</dbReference>
<sequence>MPPRRSSLLQAALFVASAAPARARIGPPPLVPGRKLHARASRRQLVLASITPPQAQLAARPSGDELLDTALQGLKYFSWALDVAIFAPFLAQLPVIGNLLALEPIRMVLTPVELVMQPYFAAWRSLIPIHRPIDLSLLPAFYAPALARRELMKKKFKKLRAAHEAQLALQAAEQDQQKQIAGGGVPKGAKAAVAAMGGAAVFTGLALAASKARASSSFGEGGVAGLDDIAEPVAE</sequence>
<evidence type="ECO:0000313" key="2">
    <source>
        <dbReference type="EMBL" id="CAH0364747.1"/>
    </source>
</evidence>
<comment type="caution">
    <text evidence="2">The sequence shown here is derived from an EMBL/GenBank/DDBJ whole genome shotgun (WGS) entry which is preliminary data.</text>
</comment>
<dbReference type="Proteomes" id="UP000789595">
    <property type="component" value="Unassembled WGS sequence"/>
</dbReference>
<gene>
    <name evidence="2" type="ORF">PECAL_1P11260</name>
</gene>
<keyword evidence="1" id="KW-0732">Signal</keyword>
<accession>A0A8J2WQD7</accession>
<dbReference type="AlphaFoldDB" id="A0A8J2WQD7"/>
<reference evidence="2" key="1">
    <citation type="submission" date="2021-11" db="EMBL/GenBank/DDBJ databases">
        <authorList>
            <consortium name="Genoscope - CEA"/>
            <person name="William W."/>
        </authorList>
    </citation>
    <scope>NUCLEOTIDE SEQUENCE</scope>
</reference>
<evidence type="ECO:0000313" key="3">
    <source>
        <dbReference type="Proteomes" id="UP000789595"/>
    </source>
</evidence>
<name>A0A8J2WQD7_9STRA</name>
<organism evidence="2 3">
    <name type="scientific">Pelagomonas calceolata</name>
    <dbReference type="NCBI Taxonomy" id="35677"/>
    <lineage>
        <taxon>Eukaryota</taxon>
        <taxon>Sar</taxon>
        <taxon>Stramenopiles</taxon>
        <taxon>Ochrophyta</taxon>
        <taxon>Pelagophyceae</taxon>
        <taxon>Pelagomonadales</taxon>
        <taxon>Pelagomonadaceae</taxon>
        <taxon>Pelagomonas</taxon>
    </lineage>
</organism>
<keyword evidence="3" id="KW-1185">Reference proteome</keyword>
<feature type="chain" id="PRO_5035282786" description="Mitochondrial fission process protein 1" evidence="1">
    <location>
        <begin position="24"/>
        <end position="235"/>
    </location>
</feature>
<proteinExistence type="predicted"/>
<protein>
    <recommendedName>
        <fullName evidence="4">Mitochondrial fission process protein 1</fullName>
    </recommendedName>
</protein>
<evidence type="ECO:0008006" key="4">
    <source>
        <dbReference type="Google" id="ProtNLM"/>
    </source>
</evidence>
<evidence type="ECO:0000256" key="1">
    <source>
        <dbReference type="SAM" id="SignalP"/>
    </source>
</evidence>
<feature type="signal peptide" evidence="1">
    <location>
        <begin position="1"/>
        <end position="23"/>
    </location>
</feature>